<evidence type="ECO:0000313" key="2">
    <source>
        <dbReference type="Proteomes" id="UP001212326"/>
    </source>
</evidence>
<keyword evidence="2" id="KW-1185">Reference proteome</keyword>
<gene>
    <name evidence="1" type="ORF">O1G22_06645</name>
</gene>
<protein>
    <recommendedName>
        <fullName evidence="3">DUF3846 domain-containing protein</fullName>
    </recommendedName>
</protein>
<name>A0ABY7NWS9_9ACTN</name>
<accession>A0ABY7NWS9</accession>
<evidence type="ECO:0008006" key="3">
    <source>
        <dbReference type="Google" id="ProtNLM"/>
    </source>
</evidence>
<proteinExistence type="predicted"/>
<dbReference type="EMBL" id="CP115300">
    <property type="protein sequence ID" value="WBO62520.1"/>
    <property type="molecule type" value="Genomic_DNA"/>
</dbReference>
<evidence type="ECO:0000313" key="1">
    <source>
        <dbReference type="EMBL" id="WBO62520.1"/>
    </source>
</evidence>
<reference evidence="1 2" key="1">
    <citation type="submission" date="2022-12" db="EMBL/GenBank/DDBJ databases">
        <authorList>
            <person name="Mo P."/>
        </authorList>
    </citation>
    <scope>NUCLEOTIDE SEQUENCE [LARGE SCALE GENOMIC DNA]</scope>
    <source>
        <strain evidence="1 2">HUAS 2-6</strain>
    </source>
</reference>
<sequence length="232" mass="25416">MITVVNKSTLCTDDEVKAMTRACATQVEMHAAPIWGQTPTPVVYAADEEEAPPGAWCIAIMDDADQADALGWHTEEQGDVIYGRVFARPVLDNGGAVLTGPLTVSSVLSHEVLETLVDPHVNLWADAGNGEAYALECCDAVESDSYPVDVLGVGRVSVSNFCSPHWFDPRAAKGEKFDFLGKVTAPFQMSKGGYVVITREGKVHQKYGEEYPEWRKQTKLADTSRNARRVRR</sequence>
<organism evidence="1 2">
    <name type="scientific">Streptomyces camelliae</name>
    <dbReference type="NCBI Taxonomy" id="3004093"/>
    <lineage>
        <taxon>Bacteria</taxon>
        <taxon>Bacillati</taxon>
        <taxon>Actinomycetota</taxon>
        <taxon>Actinomycetes</taxon>
        <taxon>Kitasatosporales</taxon>
        <taxon>Streptomycetaceae</taxon>
        <taxon>Streptomyces</taxon>
    </lineage>
</organism>
<dbReference type="Proteomes" id="UP001212326">
    <property type="component" value="Chromosome"/>
</dbReference>
<dbReference type="RefSeq" id="WP_270080451.1">
    <property type="nucleotide sequence ID" value="NZ_CP115300.1"/>
</dbReference>